<dbReference type="GO" id="GO:0008009">
    <property type="term" value="F:chemokine activity"/>
    <property type="evidence" value="ECO:0007669"/>
    <property type="project" value="InterPro"/>
</dbReference>
<protein>
    <recommendedName>
        <fullName evidence="3">Chemokine interleukin-8-like domain-containing protein</fullName>
    </recommendedName>
</protein>
<feature type="signal peptide" evidence="2">
    <location>
        <begin position="1"/>
        <end position="23"/>
    </location>
</feature>
<evidence type="ECO:0000313" key="5">
    <source>
        <dbReference type="Proteomes" id="UP001187315"/>
    </source>
</evidence>
<dbReference type="SUPFAM" id="SSF54117">
    <property type="entry name" value="Interleukin 8-like chemokines"/>
    <property type="match status" value="1"/>
</dbReference>
<name>A0AA88IYB9_TACVA</name>
<dbReference type="EMBL" id="JAVHJS010000024">
    <property type="protein sequence ID" value="KAK2817991.1"/>
    <property type="molecule type" value="Genomic_DNA"/>
</dbReference>
<gene>
    <name evidence="4" type="ORF">Q7C36_021924</name>
</gene>
<reference evidence="4" key="1">
    <citation type="submission" date="2023-08" db="EMBL/GenBank/DDBJ databases">
        <title>Pelteobagrus vachellii genome.</title>
        <authorList>
            <person name="Liu H."/>
        </authorList>
    </citation>
    <scope>NUCLEOTIDE SEQUENCE</scope>
    <source>
        <strain evidence="4">PRFRI_2022a</strain>
        <tissue evidence="4">Muscle</tissue>
    </source>
</reference>
<feature type="domain" description="Chemokine interleukin-8-like" evidence="3">
    <location>
        <begin position="27"/>
        <end position="91"/>
    </location>
</feature>
<keyword evidence="1" id="KW-0202">Cytokine</keyword>
<dbReference type="GO" id="GO:0005615">
    <property type="term" value="C:extracellular space"/>
    <property type="evidence" value="ECO:0007669"/>
    <property type="project" value="UniProtKB-KW"/>
</dbReference>
<accession>A0AA88IYB9</accession>
<evidence type="ECO:0000256" key="1">
    <source>
        <dbReference type="ARBA" id="ARBA00022514"/>
    </source>
</evidence>
<dbReference type="Gene3D" id="2.40.50.40">
    <property type="match status" value="1"/>
</dbReference>
<keyword evidence="2" id="KW-0732">Signal</keyword>
<evidence type="ECO:0000256" key="2">
    <source>
        <dbReference type="SAM" id="SignalP"/>
    </source>
</evidence>
<dbReference type="InterPro" id="IPR001811">
    <property type="entry name" value="Chemokine_IL8-like_dom"/>
</dbReference>
<dbReference type="Pfam" id="PF00048">
    <property type="entry name" value="IL8"/>
    <property type="match status" value="1"/>
</dbReference>
<sequence length="124" mass="14192">MAFLTNAVSFILVVVLCIQHSNAQAVPDRCRCPNTSQKAYKWKNIEEFSIIAPRSRCKAKEIILILKTKDQRCISPNIYQAVQLQECWNSINKEGKRTAVKTVECGNLRHVKKDMENTTTVRQP</sequence>
<dbReference type="GO" id="GO:0006955">
    <property type="term" value="P:immune response"/>
    <property type="evidence" value="ECO:0007669"/>
    <property type="project" value="InterPro"/>
</dbReference>
<comment type="caution">
    <text evidence="4">The sequence shown here is derived from an EMBL/GenBank/DDBJ whole genome shotgun (WGS) entry which is preliminary data.</text>
</comment>
<evidence type="ECO:0000259" key="3">
    <source>
        <dbReference type="SMART" id="SM00199"/>
    </source>
</evidence>
<keyword evidence="5" id="KW-1185">Reference proteome</keyword>
<dbReference type="InterPro" id="IPR036048">
    <property type="entry name" value="Interleukin_8-like_sf"/>
</dbReference>
<evidence type="ECO:0000313" key="4">
    <source>
        <dbReference type="EMBL" id="KAK2817991.1"/>
    </source>
</evidence>
<organism evidence="4 5">
    <name type="scientific">Tachysurus vachellii</name>
    <name type="common">Darkbarbel catfish</name>
    <name type="synonym">Pelteobagrus vachellii</name>
    <dbReference type="NCBI Taxonomy" id="175792"/>
    <lineage>
        <taxon>Eukaryota</taxon>
        <taxon>Metazoa</taxon>
        <taxon>Chordata</taxon>
        <taxon>Craniata</taxon>
        <taxon>Vertebrata</taxon>
        <taxon>Euteleostomi</taxon>
        <taxon>Actinopterygii</taxon>
        <taxon>Neopterygii</taxon>
        <taxon>Teleostei</taxon>
        <taxon>Ostariophysi</taxon>
        <taxon>Siluriformes</taxon>
        <taxon>Bagridae</taxon>
        <taxon>Tachysurus</taxon>
    </lineage>
</organism>
<dbReference type="Proteomes" id="UP001187315">
    <property type="component" value="Unassembled WGS sequence"/>
</dbReference>
<dbReference type="SMART" id="SM00199">
    <property type="entry name" value="SCY"/>
    <property type="match status" value="1"/>
</dbReference>
<feature type="chain" id="PRO_5041671911" description="Chemokine interleukin-8-like domain-containing protein" evidence="2">
    <location>
        <begin position="24"/>
        <end position="124"/>
    </location>
</feature>
<dbReference type="AlphaFoldDB" id="A0AA88IYB9"/>
<proteinExistence type="predicted"/>